<comment type="caution">
    <text evidence="1">The sequence shown here is derived from an EMBL/GenBank/DDBJ whole genome shotgun (WGS) entry which is preliminary data.</text>
</comment>
<evidence type="ECO:0000313" key="2">
    <source>
        <dbReference type="Proteomes" id="UP001627284"/>
    </source>
</evidence>
<dbReference type="EMBL" id="JBJKTR010000013">
    <property type="protein sequence ID" value="KAL3349359.1"/>
    <property type="molecule type" value="Genomic_DNA"/>
</dbReference>
<protein>
    <submittedName>
        <fullName evidence="1">Uncharacterized protein</fullName>
    </submittedName>
</protein>
<dbReference type="Proteomes" id="UP001627284">
    <property type="component" value="Unassembled WGS sequence"/>
</dbReference>
<dbReference type="AlphaFoldDB" id="A0ABD2SZJ2"/>
<reference evidence="1 2" key="1">
    <citation type="submission" date="2024-05" db="EMBL/GenBank/DDBJ databases">
        <title>De novo assembly of an allotetraploid wild potato.</title>
        <authorList>
            <person name="Hosaka A.J."/>
        </authorList>
    </citation>
    <scope>NUCLEOTIDE SEQUENCE [LARGE SCALE GENOMIC DNA]</scope>
    <source>
        <tissue evidence="1">Young leaves</tissue>
    </source>
</reference>
<sequence length="144" mass="16945">MRRMKLSRVALQWLCRRFNEASEIKGKSFKTWRCRDLTTLIYCSLKCNQYGRFLSVIMVKGELRSIIILPEITFNAVWFDLSKKIEVFINKAEILQRKTLNAGEIISNGQIEKRSYKEALQKSRWPPNELQSVPESSTMEIRIL</sequence>
<name>A0ABD2SZJ2_9SOLN</name>
<proteinExistence type="predicted"/>
<organism evidence="1 2">
    <name type="scientific">Solanum stoloniferum</name>
    <dbReference type="NCBI Taxonomy" id="62892"/>
    <lineage>
        <taxon>Eukaryota</taxon>
        <taxon>Viridiplantae</taxon>
        <taxon>Streptophyta</taxon>
        <taxon>Embryophyta</taxon>
        <taxon>Tracheophyta</taxon>
        <taxon>Spermatophyta</taxon>
        <taxon>Magnoliopsida</taxon>
        <taxon>eudicotyledons</taxon>
        <taxon>Gunneridae</taxon>
        <taxon>Pentapetalae</taxon>
        <taxon>asterids</taxon>
        <taxon>lamiids</taxon>
        <taxon>Solanales</taxon>
        <taxon>Solanaceae</taxon>
        <taxon>Solanoideae</taxon>
        <taxon>Solaneae</taxon>
        <taxon>Solanum</taxon>
    </lineage>
</organism>
<evidence type="ECO:0000313" key="1">
    <source>
        <dbReference type="EMBL" id="KAL3349359.1"/>
    </source>
</evidence>
<gene>
    <name evidence="1" type="ORF">AABB24_022474</name>
</gene>
<accession>A0ABD2SZJ2</accession>
<keyword evidence="2" id="KW-1185">Reference proteome</keyword>